<evidence type="ECO:0000256" key="12">
    <source>
        <dbReference type="ARBA" id="ARBA00023136"/>
    </source>
</evidence>
<feature type="transmembrane region" description="Helical" evidence="17">
    <location>
        <begin position="262"/>
        <end position="281"/>
    </location>
</feature>
<dbReference type="GO" id="GO:0005886">
    <property type="term" value="C:plasma membrane"/>
    <property type="evidence" value="ECO:0007669"/>
    <property type="project" value="UniProtKB-SubCell"/>
</dbReference>
<gene>
    <name evidence="18" type="ORF">E1301_Tti014564</name>
</gene>
<dbReference type="GO" id="GO:0005794">
    <property type="term" value="C:Golgi apparatus"/>
    <property type="evidence" value="ECO:0007669"/>
    <property type="project" value="UniProtKB-SubCell"/>
</dbReference>
<dbReference type="AlphaFoldDB" id="A0A5A9P9G5"/>
<accession>A0A5A9P9G5</accession>
<keyword evidence="8 17" id="KW-0812">Transmembrane</keyword>
<feature type="transmembrane region" description="Helical" evidence="17">
    <location>
        <begin position="287"/>
        <end position="307"/>
    </location>
</feature>
<evidence type="ECO:0000256" key="6">
    <source>
        <dbReference type="ARBA" id="ARBA00022475"/>
    </source>
</evidence>
<proteinExistence type="inferred from homology"/>
<keyword evidence="9" id="KW-0221">Differentiation</keyword>
<comment type="subcellular location">
    <subcellularLocation>
        <location evidence="3">Cell membrane</location>
        <topology evidence="3">Multi-pass membrane protein</topology>
    </subcellularLocation>
    <subcellularLocation>
        <location evidence="2">Cytoplasm</location>
    </subcellularLocation>
    <subcellularLocation>
        <location evidence="1">Golgi apparatus</location>
        <location evidence="1">cis-Golgi network membrane</location>
        <topology evidence="1">Multi-pass membrane protein</topology>
    </subcellularLocation>
</comment>
<evidence type="ECO:0000256" key="4">
    <source>
        <dbReference type="ARBA" id="ARBA00010596"/>
    </source>
</evidence>
<keyword evidence="10 17" id="KW-1133">Transmembrane helix</keyword>
<comment type="similarity">
    <text evidence="4">Belongs to the YIP1 family.</text>
</comment>
<evidence type="ECO:0000313" key="19">
    <source>
        <dbReference type="Proteomes" id="UP000324632"/>
    </source>
</evidence>
<keyword evidence="11" id="KW-0333">Golgi apparatus</keyword>
<evidence type="ECO:0000256" key="9">
    <source>
        <dbReference type="ARBA" id="ARBA00022782"/>
    </source>
</evidence>
<evidence type="ECO:0000256" key="2">
    <source>
        <dbReference type="ARBA" id="ARBA00004496"/>
    </source>
</evidence>
<sequence>MSEPQGTKNTNTEPWGGFDDNIIQGSNSAVIDMENMDDTSGSSFEDMGEIHQSMKEEEEVAADTEATEEDTGEDGEFLGMKGLKGQLGRQVADEVWQAGKRQASKAFNLYANIDILRPYFDVEPIQVRSRLIESLIPVRVINFPQKVAGELYGPLMLVFTMVAILLHGMKTSDTVIVSQTHSNIRQICRSTKMSSLMLMLSVNNISTHQTYVFLYFLKQREGTLMGTAIGTCFGYWLGVSSFIYFIAYICNAQITMLQMLSLLGYGLFGHCVVLFITYNVHFHSLFYLLWLAIGGLSTLRMVVVLISRTVGQTPRLILCGTLAALHMLFLLYLHFAYHKMVEGILDTLEGPNIPPIQRVARDVPIIANTVVNATIKTIAAIVQTQ</sequence>
<keyword evidence="13" id="KW-0325">Glycoprotein</keyword>
<evidence type="ECO:0000256" key="16">
    <source>
        <dbReference type="SAM" id="MobiDB-lite"/>
    </source>
</evidence>
<evidence type="ECO:0000256" key="14">
    <source>
        <dbReference type="ARBA" id="ARBA00024809"/>
    </source>
</evidence>
<evidence type="ECO:0000256" key="5">
    <source>
        <dbReference type="ARBA" id="ARBA00015622"/>
    </source>
</evidence>
<organism evidence="18 19">
    <name type="scientific">Triplophysa tibetana</name>
    <dbReference type="NCBI Taxonomy" id="1572043"/>
    <lineage>
        <taxon>Eukaryota</taxon>
        <taxon>Metazoa</taxon>
        <taxon>Chordata</taxon>
        <taxon>Craniata</taxon>
        <taxon>Vertebrata</taxon>
        <taxon>Euteleostomi</taxon>
        <taxon>Actinopterygii</taxon>
        <taxon>Neopterygii</taxon>
        <taxon>Teleostei</taxon>
        <taxon>Ostariophysi</taxon>
        <taxon>Cypriniformes</taxon>
        <taxon>Nemacheilidae</taxon>
        <taxon>Triplophysa</taxon>
    </lineage>
</organism>
<evidence type="ECO:0000256" key="3">
    <source>
        <dbReference type="ARBA" id="ARBA00004651"/>
    </source>
</evidence>
<feature type="compositionally biased region" description="Polar residues" evidence="16">
    <location>
        <begin position="1"/>
        <end position="13"/>
    </location>
</feature>
<name>A0A5A9P9G5_9TELE</name>
<dbReference type="GO" id="GO:0030154">
    <property type="term" value="P:cell differentiation"/>
    <property type="evidence" value="ECO:0007669"/>
    <property type="project" value="UniProtKB-KW"/>
</dbReference>
<dbReference type="InterPro" id="IPR051521">
    <property type="entry name" value="tRNA_Mod/Golgi_Maint"/>
</dbReference>
<dbReference type="PANTHER" id="PTHR15627:SF14">
    <property type="entry name" value="PROTEIN YIPF3"/>
    <property type="match status" value="1"/>
</dbReference>
<dbReference type="EMBL" id="SOYY01000008">
    <property type="protein sequence ID" value="KAA0717659.1"/>
    <property type="molecule type" value="Genomic_DNA"/>
</dbReference>
<keyword evidence="6" id="KW-1003">Cell membrane</keyword>
<feature type="region of interest" description="Disordered" evidence="16">
    <location>
        <begin position="55"/>
        <end position="76"/>
    </location>
</feature>
<feature type="region of interest" description="Disordered" evidence="16">
    <location>
        <begin position="1"/>
        <end position="28"/>
    </location>
</feature>
<feature type="transmembrane region" description="Helical" evidence="17">
    <location>
        <begin position="151"/>
        <end position="169"/>
    </location>
</feature>
<reference evidence="18 19" key="1">
    <citation type="journal article" date="2019" name="Mol. Ecol. Resour.">
        <title>Chromosome-level genome assembly of Triplophysa tibetana, a fish adapted to the harsh high-altitude environment of the Tibetan Plateau.</title>
        <authorList>
            <person name="Yang X."/>
            <person name="Liu H."/>
            <person name="Ma Z."/>
            <person name="Zou Y."/>
            <person name="Zou M."/>
            <person name="Mao Y."/>
            <person name="Li X."/>
            <person name="Wang H."/>
            <person name="Chen T."/>
            <person name="Wang W."/>
            <person name="Yang R."/>
        </authorList>
    </citation>
    <scope>NUCLEOTIDE SEQUENCE [LARGE SCALE GENOMIC DNA]</scope>
    <source>
        <strain evidence="18">TTIB1903HZAU</strain>
        <tissue evidence="18">Muscle</tissue>
    </source>
</reference>
<evidence type="ECO:0000256" key="15">
    <source>
        <dbReference type="ARBA" id="ARBA00032951"/>
    </source>
</evidence>
<dbReference type="PANTHER" id="PTHR15627">
    <property type="entry name" value="NATURAL KILLER CELL-SPECIFIC ANTIGEN KLIP1"/>
    <property type="match status" value="1"/>
</dbReference>
<keyword evidence="12 17" id="KW-0472">Membrane</keyword>
<evidence type="ECO:0000313" key="18">
    <source>
        <dbReference type="EMBL" id="KAA0717659.1"/>
    </source>
</evidence>
<evidence type="ECO:0000256" key="17">
    <source>
        <dbReference type="SAM" id="Phobius"/>
    </source>
</evidence>
<keyword evidence="19" id="KW-1185">Reference proteome</keyword>
<keyword evidence="7" id="KW-0963">Cytoplasm</keyword>
<dbReference type="Proteomes" id="UP000324632">
    <property type="component" value="Chromosome 8"/>
</dbReference>
<evidence type="ECO:0000256" key="13">
    <source>
        <dbReference type="ARBA" id="ARBA00023180"/>
    </source>
</evidence>
<evidence type="ECO:0000256" key="10">
    <source>
        <dbReference type="ARBA" id="ARBA00022989"/>
    </source>
</evidence>
<evidence type="ECO:0000256" key="1">
    <source>
        <dbReference type="ARBA" id="ARBA00004257"/>
    </source>
</evidence>
<feature type="compositionally biased region" description="Acidic residues" evidence="16">
    <location>
        <begin position="56"/>
        <end position="76"/>
    </location>
</feature>
<evidence type="ECO:0000256" key="7">
    <source>
        <dbReference type="ARBA" id="ARBA00022490"/>
    </source>
</evidence>
<evidence type="ECO:0000256" key="8">
    <source>
        <dbReference type="ARBA" id="ARBA00022692"/>
    </source>
</evidence>
<feature type="transmembrane region" description="Helical" evidence="17">
    <location>
        <begin position="228"/>
        <end position="250"/>
    </location>
</feature>
<protein>
    <recommendedName>
        <fullName evidence="5">Protein YIPF3</fullName>
    </recommendedName>
    <alternativeName>
        <fullName evidence="15">YIP1 family member 3</fullName>
    </alternativeName>
</protein>
<feature type="transmembrane region" description="Helical" evidence="17">
    <location>
        <begin position="316"/>
        <end position="337"/>
    </location>
</feature>
<feature type="transmembrane region" description="Helical" evidence="17">
    <location>
        <begin position="195"/>
        <end position="216"/>
    </location>
</feature>
<comment type="caution">
    <text evidence="18">The sequence shown here is derived from an EMBL/GenBank/DDBJ whole genome shotgun (WGS) entry which is preliminary data.</text>
</comment>
<evidence type="ECO:0000256" key="11">
    <source>
        <dbReference type="ARBA" id="ARBA00023034"/>
    </source>
</evidence>
<comment type="function">
    <text evidence="14">Involved in the maintenance of the Golgi structure. May play a role in hematopoiesis.</text>
</comment>